<comment type="subcellular location">
    <subcellularLocation>
        <location evidence="1">Membrane</location>
        <topology evidence="1">Multi-pass membrane protein</topology>
    </subcellularLocation>
</comment>
<evidence type="ECO:0008006" key="9">
    <source>
        <dbReference type="Google" id="ProtNLM"/>
    </source>
</evidence>
<evidence type="ECO:0000256" key="4">
    <source>
        <dbReference type="ARBA" id="ARBA00023136"/>
    </source>
</evidence>
<feature type="compositionally biased region" description="Low complexity" evidence="5">
    <location>
        <begin position="242"/>
        <end position="263"/>
    </location>
</feature>
<evidence type="ECO:0000256" key="1">
    <source>
        <dbReference type="ARBA" id="ARBA00004141"/>
    </source>
</evidence>
<keyword evidence="4 6" id="KW-0472">Membrane</keyword>
<organism evidence="7 8">
    <name type="scientific">Roridomyces roridus</name>
    <dbReference type="NCBI Taxonomy" id="1738132"/>
    <lineage>
        <taxon>Eukaryota</taxon>
        <taxon>Fungi</taxon>
        <taxon>Dikarya</taxon>
        <taxon>Basidiomycota</taxon>
        <taxon>Agaricomycotina</taxon>
        <taxon>Agaricomycetes</taxon>
        <taxon>Agaricomycetidae</taxon>
        <taxon>Agaricales</taxon>
        <taxon>Marasmiineae</taxon>
        <taxon>Mycenaceae</taxon>
        <taxon>Roridomyces</taxon>
    </lineage>
</organism>
<reference evidence="7" key="1">
    <citation type="submission" date="2023-03" db="EMBL/GenBank/DDBJ databases">
        <title>Massive genome expansion in bonnet fungi (Mycena s.s.) driven by repeated elements and novel gene families across ecological guilds.</title>
        <authorList>
            <consortium name="Lawrence Berkeley National Laboratory"/>
            <person name="Harder C.B."/>
            <person name="Miyauchi S."/>
            <person name="Viragh M."/>
            <person name="Kuo A."/>
            <person name="Thoen E."/>
            <person name="Andreopoulos B."/>
            <person name="Lu D."/>
            <person name="Skrede I."/>
            <person name="Drula E."/>
            <person name="Henrissat B."/>
            <person name="Morin E."/>
            <person name="Kohler A."/>
            <person name="Barry K."/>
            <person name="LaButti K."/>
            <person name="Morin E."/>
            <person name="Salamov A."/>
            <person name="Lipzen A."/>
            <person name="Mereny Z."/>
            <person name="Hegedus B."/>
            <person name="Baldrian P."/>
            <person name="Stursova M."/>
            <person name="Weitz H."/>
            <person name="Taylor A."/>
            <person name="Grigoriev I.V."/>
            <person name="Nagy L.G."/>
            <person name="Martin F."/>
            <person name="Kauserud H."/>
        </authorList>
    </citation>
    <scope>NUCLEOTIDE SEQUENCE</scope>
    <source>
        <strain evidence="7">9284</strain>
    </source>
</reference>
<feature type="transmembrane region" description="Helical" evidence="6">
    <location>
        <begin position="85"/>
        <end position="107"/>
    </location>
</feature>
<dbReference type="AlphaFoldDB" id="A0AAD7C630"/>
<keyword evidence="8" id="KW-1185">Reference proteome</keyword>
<evidence type="ECO:0000313" key="7">
    <source>
        <dbReference type="EMBL" id="KAJ7639502.1"/>
    </source>
</evidence>
<comment type="caution">
    <text evidence="7">The sequence shown here is derived from an EMBL/GenBank/DDBJ whole genome shotgun (WGS) entry which is preliminary data.</text>
</comment>
<dbReference type="GO" id="GO:0004252">
    <property type="term" value="F:serine-type endopeptidase activity"/>
    <property type="evidence" value="ECO:0007669"/>
    <property type="project" value="TreeGrafter"/>
</dbReference>
<feature type="transmembrane region" description="Helical" evidence="6">
    <location>
        <begin position="114"/>
        <end position="131"/>
    </location>
</feature>
<dbReference type="PANTHER" id="PTHR43066">
    <property type="entry name" value="RHOMBOID-RELATED PROTEIN"/>
    <property type="match status" value="1"/>
</dbReference>
<keyword evidence="2 6" id="KW-0812">Transmembrane</keyword>
<accession>A0AAD7C630</accession>
<sequence length="347" mass="37746">MSFEHAPVSKGLMISLGLTSIFVSVFDVKQYFHLQLVPHISRHYQYWRIPVHHVAFSSSSDLFIAELLLYNIAVQIERQFGSLKFASFALVCTILTSLLEFTALVLFHRAGLNYIPPGPIALLFSIIYQYTRIVPSSYTFRVFGLPLTDKTFTYLFALQLAAAHLPGSASAAAIGVLVGQIYRSDLANLKSYRIPPWISNPATKYLLPLVGSLRAVRRSNRALPDEPGSARPENDEVITTATQSTTQSTPAQRPAGEGATGAAAAGGAGGSVVREWVQGLTGAQARGLRIPTDAEITQLTTMFPDIQRDVLVGTLPAQACAIPAAIPYPLFSCLIIARISRVRSRLC</sequence>
<evidence type="ECO:0000256" key="2">
    <source>
        <dbReference type="ARBA" id="ARBA00022692"/>
    </source>
</evidence>
<dbReference type="PANTHER" id="PTHR43066:SF21">
    <property type="entry name" value="UBIQUITIN-ASSOCIATED DOMAIN-CONTAINING PROTEIN 2"/>
    <property type="match status" value="1"/>
</dbReference>
<proteinExistence type="predicted"/>
<dbReference type="InterPro" id="IPR035952">
    <property type="entry name" value="Rhomboid-like_sf"/>
</dbReference>
<feature type="transmembrane region" description="Helical" evidence="6">
    <location>
        <begin position="151"/>
        <end position="178"/>
    </location>
</feature>
<feature type="transmembrane region" description="Helical" evidence="6">
    <location>
        <begin position="12"/>
        <end position="32"/>
    </location>
</feature>
<evidence type="ECO:0000313" key="8">
    <source>
        <dbReference type="Proteomes" id="UP001221142"/>
    </source>
</evidence>
<dbReference type="EMBL" id="JARKIF010000005">
    <property type="protein sequence ID" value="KAJ7639502.1"/>
    <property type="molecule type" value="Genomic_DNA"/>
</dbReference>
<keyword evidence="3 6" id="KW-1133">Transmembrane helix</keyword>
<evidence type="ECO:0000256" key="6">
    <source>
        <dbReference type="SAM" id="Phobius"/>
    </source>
</evidence>
<dbReference type="Proteomes" id="UP001221142">
    <property type="component" value="Unassembled WGS sequence"/>
</dbReference>
<name>A0AAD7C630_9AGAR</name>
<dbReference type="GO" id="GO:0016020">
    <property type="term" value="C:membrane"/>
    <property type="evidence" value="ECO:0007669"/>
    <property type="project" value="UniProtKB-SubCell"/>
</dbReference>
<evidence type="ECO:0000256" key="5">
    <source>
        <dbReference type="SAM" id="MobiDB-lite"/>
    </source>
</evidence>
<evidence type="ECO:0000256" key="3">
    <source>
        <dbReference type="ARBA" id="ARBA00022989"/>
    </source>
</evidence>
<protein>
    <recommendedName>
        <fullName evidence="9">Peptidase S54 rhomboid domain-containing protein</fullName>
    </recommendedName>
</protein>
<dbReference type="SUPFAM" id="SSF144091">
    <property type="entry name" value="Rhomboid-like"/>
    <property type="match status" value="1"/>
</dbReference>
<feature type="region of interest" description="Disordered" evidence="5">
    <location>
        <begin position="242"/>
        <end position="266"/>
    </location>
</feature>
<gene>
    <name evidence="7" type="ORF">FB45DRAFT_1055597</name>
</gene>
<dbReference type="Gene3D" id="1.20.1540.10">
    <property type="entry name" value="Rhomboid-like"/>
    <property type="match status" value="1"/>
</dbReference>